<dbReference type="AlphaFoldDB" id="A0A3A5JWQ9"/>
<evidence type="ECO:0000313" key="8">
    <source>
        <dbReference type="EMBL" id="RJT22984.1"/>
    </source>
</evidence>
<dbReference type="OrthoDB" id="9788453at2"/>
<dbReference type="SUPFAM" id="SSF103473">
    <property type="entry name" value="MFS general substrate transporter"/>
    <property type="match status" value="1"/>
</dbReference>
<protein>
    <submittedName>
        <fullName evidence="8">MFS transporter</fullName>
    </submittedName>
</protein>
<gene>
    <name evidence="8" type="ORF">D3227_39245</name>
</gene>
<reference evidence="8 9" key="1">
    <citation type="submission" date="2018-09" db="EMBL/GenBank/DDBJ databases">
        <title>Mesorhizobium carmichaelinearum sp. nov. isolated from Carmichaelinea spp. root nodules in New Zealand.</title>
        <authorList>
            <person name="De Meyer S.E."/>
        </authorList>
    </citation>
    <scope>NUCLEOTIDE SEQUENCE [LARGE SCALE GENOMIC DNA]</scope>
    <source>
        <strain evidence="8 9">ICMP19557</strain>
    </source>
</reference>
<dbReference type="PANTHER" id="PTHR43124:SF3">
    <property type="entry name" value="CHLORAMPHENICOL EFFLUX PUMP RV0191"/>
    <property type="match status" value="1"/>
</dbReference>
<name>A0A3A5JWQ9_9HYPH</name>
<accession>A0A3A5JWQ9</accession>
<dbReference type="Proteomes" id="UP000272706">
    <property type="component" value="Unassembled WGS sequence"/>
</dbReference>
<feature type="transmembrane region" description="Helical" evidence="6">
    <location>
        <begin position="398"/>
        <end position="417"/>
    </location>
</feature>
<comment type="caution">
    <text evidence="8">The sequence shown here is derived from an EMBL/GenBank/DDBJ whole genome shotgun (WGS) entry which is preliminary data.</text>
</comment>
<evidence type="ECO:0000256" key="2">
    <source>
        <dbReference type="ARBA" id="ARBA00022475"/>
    </source>
</evidence>
<dbReference type="Gene3D" id="1.20.1250.20">
    <property type="entry name" value="MFS general substrate transporter like domains"/>
    <property type="match status" value="2"/>
</dbReference>
<evidence type="ECO:0000256" key="5">
    <source>
        <dbReference type="ARBA" id="ARBA00023136"/>
    </source>
</evidence>
<evidence type="ECO:0000256" key="4">
    <source>
        <dbReference type="ARBA" id="ARBA00022989"/>
    </source>
</evidence>
<keyword evidence="9" id="KW-1185">Reference proteome</keyword>
<evidence type="ECO:0000259" key="7">
    <source>
        <dbReference type="PROSITE" id="PS50850"/>
    </source>
</evidence>
<dbReference type="CDD" id="cd17324">
    <property type="entry name" value="MFS_NepI_like"/>
    <property type="match status" value="1"/>
</dbReference>
<keyword evidence="5 6" id="KW-0472">Membrane</keyword>
<evidence type="ECO:0000256" key="6">
    <source>
        <dbReference type="SAM" id="Phobius"/>
    </source>
</evidence>
<dbReference type="EMBL" id="QZWZ01000099">
    <property type="protein sequence ID" value="RJT22984.1"/>
    <property type="molecule type" value="Genomic_DNA"/>
</dbReference>
<dbReference type="GO" id="GO:0005886">
    <property type="term" value="C:plasma membrane"/>
    <property type="evidence" value="ECO:0007669"/>
    <property type="project" value="UniProtKB-SubCell"/>
</dbReference>
<dbReference type="InterPro" id="IPR036259">
    <property type="entry name" value="MFS_trans_sf"/>
</dbReference>
<dbReference type="PROSITE" id="PS50850">
    <property type="entry name" value="MFS"/>
    <property type="match status" value="1"/>
</dbReference>
<dbReference type="InterPro" id="IPR020846">
    <property type="entry name" value="MFS_dom"/>
</dbReference>
<dbReference type="GO" id="GO:0022857">
    <property type="term" value="F:transmembrane transporter activity"/>
    <property type="evidence" value="ECO:0007669"/>
    <property type="project" value="InterPro"/>
</dbReference>
<evidence type="ECO:0000256" key="1">
    <source>
        <dbReference type="ARBA" id="ARBA00004651"/>
    </source>
</evidence>
<feature type="transmembrane region" description="Helical" evidence="6">
    <location>
        <begin position="201"/>
        <end position="225"/>
    </location>
</feature>
<feature type="transmembrane region" description="Helical" evidence="6">
    <location>
        <begin position="237"/>
        <end position="258"/>
    </location>
</feature>
<keyword evidence="4 6" id="KW-1133">Transmembrane helix</keyword>
<evidence type="ECO:0000313" key="9">
    <source>
        <dbReference type="Proteomes" id="UP000272706"/>
    </source>
</evidence>
<evidence type="ECO:0000256" key="3">
    <source>
        <dbReference type="ARBA" id="ARBA00022692"/>
    </source>
</evidence>
<feature type="transmembrane region" description="Helical" evidence="6">
    <location>
        <begin position="374"/>
        <end position="392"/>
    </location>
</feature>
<feature type="transmembrane region" description="Helical" evidence="6">
    <location>
        <begin position="148"/>
        <end position="169"/>
    </location>
</feature>
<comment type="subcellular location">
    <subcellularLocation>
        <location evidence="1">Cell membrane</location>
        <topology evidence="1">Multi-pass membrane protein</topology>
    </subcellularLocation>
</comment>
<organism evidence="8 9">
    <name type="scientific">Mesorhizobium waimense</name>
    <dbReference type="NCBI Taxonomy" id="1300307"/>
    <lineage>
        <taxon>Bacteria</taxon>
        <taxon>Pseudomonadati</taxon>
        <taxon>Pseudomonadota</taxon>
        <taxon>Alphaproteobacteria</taxon>
        <taxon>Hyphomicrobiales</taxon>
        <taxon>Phyllobacteriaceae</taxon>
        <taxon>Mesorhizobium</taxon>
    </lineage>
</organism>
<feature type="transmembrane region" description="Helical" evidence="6">
    <location>
        <begin position="438"/>
        <end position="455"/>
    </location>
</feature>
<feature type="transmembrane region" description="Helical" evidence="6">
    <location>
        <begin position="264"/>
        <end position="284"/>
    </location>
</feature>
<feature type="transmembrane region" description="Helical" evidence="6">
    <location>
        <begin position="176"/>
        <end position="195"/>
    </location>
</feature>
<keyword evidence="3 6" id="KW-0812">Transmembrane</keyword>
<dbReference type="PANTHER" id="PTHR43124">
    <property type="entry name" value="PURINE EFFLUX PUMP PBUE"/>
    <property type="match status" value="1"/>
</dbReference>
<feature type="domain" description="Major facilitator superfamily (MFS) profile" evidence="7">
    <location>
        <begin position="110"/>
        <end position="488"/>
    </location>
</feature>
<dbReference type="Pfam" id="PF07690">
    <property type="entry name" value="MFS_1"/>
    <property type="match status" value="1"/>
</dbReference>
<feature type="transmembrane region" description="Helical" evidence="6">
    <location>
        <begin position="114"/>
        <end position="136"/>
    </location>
</feature>
<dbReference type="InterPro" id="IPR011701">
    <property type="entry name" value="MFS"/>
</dbReference>
<dbReference type="InterPro" id="IPR050189">
    <property type="entry name" value="MFS_Efflux_Transporters"/>
</dbReference>
<keyword evidence="2" id="KW-1003">Cell membrane</keyword>
<proteinExistence type="predicted"/>
<sequence>MEQSRTCRYRQGCRLRDARAELNVPYYRYATGNGLSAPGPKCCRAALRRLSAVEDTFATGVHRTWVASRCVSMSPAKVGLTPVRCSACQVRNGVVGSRCASGASAAMKLGVYSLFLATFCIGTTEVVIAGLLPAIAAEMRVDIPTAGFLVTGYALSVAIGGPILTVLTARFPRRPTLLALMGLFIAGHVIAALASSYEVLLAARILTATAHGCFFGLAMIVAIGLVPDEERGRAMSLVFLGITVANVIGVPAGTYIGTALGWRATFWILGGTAAVATIAIALLIPGDPSGDRGVISVRAQLSALGNSKVVTSFAIIILAWTALWSTLTYIAPVLIELGGLNEQAVSLTMLAFGAGLTVGIFAGGRLADLAPTRTLIVGLPVASVLFAVSLLLAHNGIAYSATILLLGVALATLVTPLQNRVLRGAAAAPDLASTLTSSAYKVGIAAGAFVGAGVLNSGFGYGAIPAIGLVATAMAAVVCWLAVAADRRNAMAA</sequence>
<feature type="transmembrane region" description="Helical" evidence="6">
    <location>
        <begin position="461"/>
        <end position="483"/>
    </location>
</feature>
<feature type="transmembrane region" description="Helical" evidence="6">
    <location>
        <begin position="344"/>
        <end position="362"/>
    </location>
</feature>
<feature type="transmembrane region" description="Helical" evidence="6">
    <location>
        <begin position="305"/>
        <end position="324"/>
    </location>
</feature>